<dbReference type="AlphaFoldDB" id="A0A6A7ADN5"/>
<feature type="chain" id="PRO_5025395164" evidence="1">
    <location>
        <begin position="20"/>
        <end position="412"/>
    </location>
</feature>
<dbReference type="EMBL" id="MU006218">
    <property type="protein sequence ID" value="KAF2831421.1"/>
    <property type="molecule type" value="Genomic_DNA"/>
</dbReference>
<dbReference type="InterPro" id="IPR001680">
    <property type="entry name" value="WD40_rpt"/>
</dbReference>
<dbReference type="Gene3D" id="2.130.10.10">
    <property type="entry name" value="YVTN repeat-like/Quinoprotein amine dehydrogenase"/>
    <property type="match status" value="2"/>
</dbReference>
<dbReference type="PANTHER" id="PTHR19879">
    <property type="entry name" value="TRANSCRIPTION INITIATION FACTOR TFIID"/>
    <property type="match status" value="1"/>
</dbReference>
<dbReference type="SUPFAM" id="SSF82171">
    <property type="entry name" value="DPP6 N-terminal domain-like"/>
    <property type="match status" value="1"/>
</dbReference>
<proteinExistence type="predicted"/>
<dbReference type="PANTHER" id="PTHR19879:SF9">
    <property type="entry name" value="TRANSCRIPTION INITIATION FACTOR TFIID SUBUNIT 5"/>
    <property type="match status" value="1"/>
</dbReference>
<gene>
    <name evidence="2" type="ORF">CC86DRAFT_366784</name>
</gene>
<keyword evidence="1" id="KW-0732">Signal</keyword>
<evidence type="ECO:0000313" key="2">
    <source>
        <dbReference type="EMBL" id="KAF2831421.1"/>
    </source>
</evidence>
<feature type="signal peptide" evidence="1">
    <location>
        <begin position="1"/>
        <end position="19"/>
    </location>
</feature>
<protein>
    <submittedName>
        <fullName evidence="2">Prolyl oligopeptidase</fullName>
    </submittedName>
</protein>
<evidence type="ECO:0000313" key="3">
    <source>
        <dbReference type="Proteomes" id="UP000799424"/>
    </source>
</evidence>
<dbReference type="InterPro" id="IPR036322">
    <property type="entry name" value="WD40_repeat_dom_sf"/>
</dbReference>
<dbReference type="Pfam" id="PF00400">
    <property type="entry name" value="WD40"/>
    <property type="match status" value="1"/>
</dbReference>
<organism evidence="2 3">
    <name type="scientific">Ophiobolus disseminans</name>
    <dbReference type="NCBI Taxonomy" id="1469910"/>
    <lineage>
        <taxon>Eukaryota</taxon>
        <taxon>Fungi</taxon>
        <taxon>Dikarya</taxon>
        <taxon>Ascomycota</taxon>
        <taxon>Pezizomycotina</taxon>
        <taxon>Dothideomycetes</taxon>
        <taxon>Pleosporomycetidae</taxon>
        <taxon>Pleosporales</taxon>
        <taxon>Pleosporineae</taxon>
        <taxon>Phaeosphaeriaceae</taxon>
        <taxon>Ophiobolus</taxon>
    </lineage>
</organism>
<accession>A0A6A7ADN5</accession>
<reference evidence="2" key="1">
    <citation type="journal article" date="2020" name="Stud. Mycol.">
        <title>101 Dothideomycetes genomes: a test case for predicting lifestyles and emergence of pathogens.</title>
        <authorList>
            <person name="Haridas S."/>
            <person name="Albert R."/>
            <person name="Binder M."/>
            <person name="Bloem J."/>
            <person name="Labutti K."/>
            <person name="Salamov A."/>
            <person name="Andreopoulos B."/>
            <person name="Baker S."/>
            <person name="Barry K."/>
            <person name="Bills G."/>
            <person name="Bluhm B."/>
            <person name="Cannon C."/>
            <person name="Castanera R."/>
            <person name="Culley D."/>
            <person name="Daum C."/>
            <person name="Ezra D."/>
            <person name="Gonzalez J."/>
            <person name="Henrissat B."/>
            <person name="Kuo A."/>
            <person name="Liang C."/>
            <person name="Lipzen A."/>
            <person name="Lutzoni F."/>
            <person name="Magnuson J."/>
            <person name="Mondo S."/>
            <person name="Nolan M."/>
            <person name="Ohm R."/>
            <person name="Pangilinan J."/>
            <person name="Park H.-J."/>
            <person name="Ramirez L."/>
            <person name="Alfaro M."/>
            <person name="Sun H."/>
            <person name="Tritt A."/>
            <person name="Yoshinaga Y."/>
            <person name="Zwiers L.-H."/>
            <person name="Turgeon B."/>
            <person name="Goodwin S."/>
            <person name="Spatafora J."/>
            <person name="Crous P."/>
            <person name="Grigoriev I."/>
        </authorList>
    </citation>
    <scope>NUCLEOTIDE SEQUENCE</scope>
    <source>
        <strain evidence="2">CBS 113818</strain>
    </source>
</reference>
<keyword evidence="3" id="KW-1185">Reference proteome</keyword>
<dbReference type="SMART" id="SM00320">
    <property type="entry name" value="WD40"/>
    <property type="match status" value="3"/>
</dbReference>
<dbReference type="SUPFAM" id="SSF50978">
    <property type="entry name" value="WD40 repeat-like"/>
    <property type="match status" value="1"/>
</dbReference>
<dbReference type="OrthoDB" id="1367865at2759"/>
<evidence type="ECO:0000256" key="1">
    <source>
        <dbReference type="SAM" id="SignalP"/>
    </source>
</evidence>
<name>A0A6A7ADN5_9PLEO</name>
<sequence length="412" mass="45187">MIAIHLLLASASVLRGARADSLSLHTGEALVNNIVVPKEISNFAKDGASAQWASGYPKEWGSENYHYQFNEPDPEDSFSAGITPDEKYLAMNNGTHITFINLEKNTTASTLALVMPKKILALSLTLRHAPQGGYDVFASGSNGGKNGITTATVRIRVSSNLTAIGNFSTYQGGIGAISKQGRLASLSGYIYDMEGTDTPIATLTDRPDLTDLSFSPDGIHLASVSWRARTADLWNATSGQKIYQFPATNAQNWVTRFSPDGRYLAIAVGSNNNTIQLYTLGNLTAPPTEMKVFNGWPRALDWSPDSKTLAVADENRLRIFNVPSGEVIQTWEVEGVRYGPSPSGVSFLAEGKRLTWTFLYGTYLYEFETNTKWYWVPRAIDHIWGGMGFSFLSKTNVAVTHDGDSTVRFWKI</sequence>
<dbReference type="InterPro" id="IPR015943">
    <property type="entry name" value="WD40/YVTN_repeat-like_dom_sf"/>
</dbReference>
<dbReference type="Proteomes" id="UP000799424">
    <property type="component" value="Unassembled WGS sequence"/>
</dbReference>